<accession>A0A9N6ZE07</accession>
<sequence>MAQSNTTDGGRLMKMEVDYSSNCDEKIPICQALALEGKLNEALEILYSLEKQTRTGADALSTGRILEAIVQICFGCKQWDLLNENIISLSKRRSQLKAAVTKMVQQCCTYVDQMPSKEIKLKFIDTLRTVTAGKIYVEVERARLTHILAQMKEKDGEIFEAANILQELQVETYGSMEKREKVELILEQMRLCLAKKDYIRTQIISKKISVRFFEDKETHALKLKFYRLLIEVNQQEGSYLAICKHYRAMYETDVIQENESDRRLMLQNAILYLLLSPFDNEQSDLTHRILQDKVLDEIPKYRELLQLFVAAELIHWGTLCQQFEKVLRAGDGAVVTDVFTIGSEEGDKRWKALKTRVVEYNIRIMAKYYTRVTLQRMAVLLDLSPEDTEEFLSNLVSSKTVSAKVDRLDGVVHFQPSQTQDVNAVLNNWANGISSLMDLVTKTNHLINREEMVHRHLLATNQSQD</sequence>
<dbReference type="GO" id="GO:0008541">
    <property type="term" value="C:proteasome regulatory particle, lid subcomplex"/>
    <property type="evidence" value="ECO:0007669"/>
    <property type="project" value="TreeGrafter"/>
</dbReference>
<evidence type="ECO:0000313" key="4">
    <source>
        <dbReference type="EMBL" id="CAG4642464.1"/>
    </source>
</evidence>
<dbReference type="GO" id="GO:0005737">
    <property type="term" value="C:cytoplasm"/>
    <property type="evidence" value="ECO:0007669"/>
    <property type="project" value="TreeGrafter"/>
</dbReference>
<dbReference type="Pfam" id="PF18098">
    <property type="entry name" value="RPN5_C"/>
    <property type="match status" value="1"/>
</dbReference>
<feature type="domain" description="PCI" evidence="3">
    <location>
        <begin position="241"/>
        <end position="419"/>
    </location>
</feature>
<evidence type="ECO:0000259" key="3">
    <source>
        <dbReference type="PROSITE" id="PS50250"/>
    </source>
</evidence>
<dbReference type="AlphaFoldDB" id="A0A9N6ZE07"/>
<gene>
    <name evidence="4" type="primary">EOG090X04UV</name>
</gene>
<keyword evidence="2" id="KW-0647">Proteasome</keyword>
<comment type="similarity">
    <text evidence="1">Belongs to the proteasome subunit p55 family.</text>
</comment>
<name>A0A9N6ZE07_9CRUS</name>
<organism evidence="4">
    <name type="scientific">Evadne anonyx</name>
    <dbReference type="NCBI Taxonomy" id="141404"/>
    <lineage>
        <taxon>Eukaryota</taxon>
        <taxon>Metazoa</taxon>
        <taxon>Ecdysozoa</taxon>
        <taxon>Arthropoda</taxon>
        <taxon>Crustacea</taxon>
        <taxon>Branchiopoda</taxon>
        <taxon>Diplostraca</taxon>
        <taxon>Cladocera</taxon>
        <taxon>Onychopoda</taxon>
        <taxon>Podonidae</taxon>
        <taxon>Evadne</taxon>
    </lineage>
</organism>
<dbReference type="PANTHER" id="PTHR10855">
    <property type="entry name" value="26S PROTEASOME NON-ATPASE REGULATORY SUBUNIT 12/COP9 SIGNALOSOME COMPLEX SUBUNIT 4"/>
    <property type="match status" value="1"/>
</dbReference>
<dbReference type="InterPro" id="IPR036388">
    <property type="entry name" value="WH-like_DNA-bd_sf"/>
</dbReference>
<dbReference type="GO" id="GO:0005634">
    <property type="term" value="C:nucleus"/>
    <property type="evidence" value="ECO:0007669"/>
    <property type="project" value="UniProtKB-ARBA"/>
</dbReference>
<evidence type="ECO:0000256" key="1">
    <source>
        <dbReference type="ARBA" id="ARBA00006397"/>
    </source>
</evidence>
<dbReference type="PROSITE" id="PS50250">
    <property type="entry name" value="PCI"/>
    <property type="match status" value="1"/>
</dbReference>
<dbReference type="Pfam" id="PF01399">
    <property type="entry name" value="PCI"/>
    <property type="match status" value="1"/>
</dbReference>
<protein>
    <submittedName>
        <fullName evidence="4">EOG090X04UV</fullName>
    </submittedName>
</protein>
<dbReference type="Pfam" id="PF22241">
    <property type="entry name" value="PSMD12-CSN4_N"/>
    <property type="match status" value="1"/>
</dbReference>
<dbReference type="InterPro" id="IPR000717">
    <property type="entry name" value="PCI_dom"/>
</dbReference>
<dbReference type="Gene3D" id="1.10.10.10">
    <property type="entry name" value="Winged helix-like DNA-binding domain superfamily/Winged helix DNA-binding domain"/>
    <property type="match status" value="1"/>
</dbReference>
<dbReference type="FunFam" id="1.10.10.10:FF:000070">
    <property type="entry name" value="26S proteasome non-ATPase regulatory subunit 12"/>
    <property type="match status" value="1"/>
</dbReference>
<dbReference type="PANTHER" id="PTHR10855:SF1">
    <property type="entry name" value="26S PROTEASOME NON-ATPASE REGULATORY SUBUNIT 12"/>
    <property type="match status" value="1"/>
</dbReference>
<dbReference type="EMBL" id="OC985809">
    <property type="protein sequence ID" value="CAG4642464.1"/>
    <property type="molecule type" value="Genomic_DNA"/>
</dbReference>
<dbReference type="SMART" id="SM00088">
    <property type="entry name" value="PINT"/>
    <property type="match status" value="1"/>
</dbReference>
<dbReference type="InterPro" id="IPR040896">
    <property type="entry name" value="RPN5_C"/>
</dbReference>
<dbReference type="InterPro" id="IPR054559">
    <property type="entry name" value="PSMD12-CSN4-like_N"/>
</dbReference>
<evidence type="ECO:0000256" key="2">
    <source>
        <dbReference type="ARBA" id="ARBA00022942"/>
    </source>
</evidence>
<reference evidence="4" key="1">
    <citation type="submission" date="2021-04" db="EMBL/GenBank/DDBJ databases">
        <authorList>
            <person name="Cornetti L."/>
        </authorList>
    </citation>
    <scope>NUCLEOTIDE SEQUENCE</scope>
</reference>
<dbReference type="InterPro" id="IPR040134">
    <property type="entry name" value="PSMD12/CSN4"/>
</dbReference>
<dbReference type="SUPFAM" id="SSF46785">
    <property type="entry name" value="Winged helix' DNA-binding domain"/>
    <property type="match status" value="1"/>
</dbReference>
<proteinExistence type="inferred from homology"/>
<dbReference type="InterPro" id="IPR036390">
    <property type="entry name" value="WH_DNA-bd_sf"/>
</dbReference>